<dbReference type="EMBL" id="JACHJS010000001">
    <property type="protein sequence ID" value="MBB4967080.1"/>
    <property type="molecule type" value="Genomic_DNA"/>
</dbReference>
<reference evidence="1 2" key="1">
    <citation type="submission" date="2020-08" db="EMBL/GenBank/DDBJ databases">
        <title>Sequencing the genomes of 1000 actinobacteria strains.</title>
        <authorList>
            <person name="Klenk H.-P."/>
        </authorList>
    </citation>
    <scope>NUCLEOTIDE SEQUENCE [LARGE SCALE GENOMIC DNA]</scope>
    <source>
        <strain evidence="1 2">DSM 45084</strain>
    </source>
</reference>
<evidence type="ECO:0000313" key="1">
    <source>
        <dbReference type="EMBL" id="MBB4967080.1"/>
    </source>
</evidence>
<name>A0A7W7T879_9PSEU</name>
<keyword evidence="2" id="KW-1185">Reference proteome</keyword>
<dbReference type="RefSeq" id="WP_184671486.1">
    <property type="nucleotide sequence ID" value="NZ_BAABAI010000037.1"/>
</dbReference>
<proteinExistence type="predicted"/>
<protein>
    <submittedName>
        <fullName evidence="1">Uncharacterized protein</fullName>
    </submittedName>
</protein>
<sequence length="91" mass="10180">MTTIEDRMIRFVWSVVATCQPPPEAERTALRVLRDHWPKPLPPDPRGRGVRAVLVAALRTELGPTAESAITHARIHDERTIGDLRRPGLLA</sequence>
<gene>
    <name evidence="1" type="ORF">F4559_004439</name>
</gene>
<comment type="caution">
    <text evidence="1">The sequence shown here is derived from an EMBL/GenBank/DDBJ whole genome shotgun (WGS) entry which is preliminary data.</text>
</comment>
<evidence type="ECO:0000313" key="2">
    <source>
        <dbReference type="Proteomes" id="UP000542674"/>
    </source>
</evidence>
<dbReference type="AlphaFoldDB" id="A0A7W7T879"/>
<dbReference type="Proteomes" id="UP000542674">
    <property type="component" value="Unassembled WGS sequence"/>
</dbReference>
<organism evidence="1 2">
    <name type="scientific">Saccharothrix violaceirubra</name>
    <dbReference type="NCBI Taxonomy" id="413306"/>
    <lineage>
        <taxon>Bacteria</taxon>
        <taxon>Bacillati</taxon>
        <taxon>Actinomycetota</taxon>
        <taxon>Actinomycetes</taxon>
        <taxon>Pseudonocardiales</taxon>
        <taxon>Pseudonocardiaceae</taxon>
        <taxon>Saccharothrix</taxon>
    </lineage>
</organism>
<accession>A0A7W7T879</accession>